<organism evidence="1 2">
    <name type="scientific">Zoogloea oryzae</name>
    <dbReference type="NCBI Taxonomy" id="310767"/>
    <lineage>
        <taxon>Bacteria</taxon>
        <taxon>Pseudomonadati</taxon>
        <taxon>Pseudomonadota</taxon>
        <taxon>Betaproteobacteria</taxon>
        <taxon>Rhodocyclales</taxon>
        <taxon>Zoogloeaceae</taxon>
        <taxon>Zoogloea</taxon>
    </lineage>
</organism>
<comment type="caution">
    <text evidence="1">The sequence shown here is derived from an EMBL/GenBank/DDBJ whole genome shotgun (WGS) entry which is preliminary data.</text>
</comment>
<keyword evidence="2" id="KW-1185">Reference proteome</keyword>
<accession>A0ABQ6F5H2</accession>
<dbReference type="RefSeq" id="WP_284186377.1">
    <property type="nucleotide sequence ID" value="NZ_BSPX01000002.1"/>
</dbReference>
<proteinExistence type="predicted"/>
<evidence type="ECO:0000313" key="1">
    <source>
        <dbReference type="EMBL" id="GLT20785.1"/>
    </source>
</evidence>
<protein>
    <recommendedName>
        <fullName evidence="3">Tail assembly chaperone</fullName>
    </recommendedName>
</protein>
<evidence type="ECO:0000313" key="2">
    <source>
        <dbReference type="Proteomes" id="UP001157167"/>
    </source>
</evidence>
<reference evidence="2" key="1">
    <citation type="journal article" date="2019" name="Int. J. Syst. Evol. Microbiol.">
        <title>The Global Catalogue of Microorganisms (GCM) 10K type strain sequencing project: providing services to taxonomists for standard genome sequencing and annotation.</title>
        <authorList>
            <consortium name="The Broad Institute Genomics Platform"/>
            <consortium name="The Broad Institute Genome Sequencing Center for Infectious Disease"/>
            <person name="Wu L."/>
            <person name="Ma J."/>
        </authorList>
    </citation>
    <scope>NUCLEOTIDE SEQUENCE [LARGE SCALE GENOMIC DNA]</scope>
    <source>
        <strain evidence="2">NBRC 102407</strain>
    </source>
</reference>
<dbReference type="Proteomes" id="UP001157167">
    <property type="component" value="Unassembled WGS sequence"/>
</dbReference>
<sequence>MSNKVKLAGIPFPGRPEWVIPPLSLGSLELLQDRIGKLSLGGTDPESIRTIVDATHMALVRNYPDVPRDQVAAEIDLGNMMDVIAAVMDVAGVRRKELEAGEVEKKAAATSP</sequence>
<gene>
    <name evidence="1" type="ORF">GCM10007933_02370</name>
</gene>
<name>A0ABQ6F5H2_9RHOO</name>
<dbReference type="EMBL" id="BSPX01000002">
    <property type="protein sequence ID" value="GLT20785.1"/>
    <property type="molecule type" value="Genomic_DNA"/>
</dbReference>
<evidence type="ECO:0008006" key="3">
    <source>
        <dbReference type="Google" id="ProtNLM"/>
    </source>
</evidence>